<keyword evidence="2" id="KW-1133">Transmembrane helix</keyword>
<evidence type="ECO:0000313" key="3">
    <source>
        <dbReference type="EMBL" id="KPV51468.1"/>
    </source>
</evidence>
<gene>
    <name evidence="3" type="ORF">SE17_21000</name>
</gene>
<feature type="transmembrane region" description="Helical" evidence="2">
    <location>
        <begin position="222"/>
        <end position="241"/>
    </location>
</feature>
<dbReference type="AlphaFoldDB" id="A0A0P9HAQ4"/>
<feature type="region of interest" description="Disordered" evidence="1">
    <location>
        <begin position="478"/>
        <end position="498"/>
    </location>
</feature>
<keyword evidence="2" id="KW-0472">Membrane</keyword>
<comment type="caution">
    <text evidence="3">The sequence shown here is derived from an EMBL/GenBank/DDBJ whole genome shotgun (WGS) entry which is preliminary data.</text>
</comment>
<evidence type="ECO:0000313" key="4">
    <source>
        <dbReference type="Proteomes" id="UP000050509"/>
    </source>
</evidence>
<reference evidence="3 4" key="1">
    <citation type="submission" date="2015-09" db="EMBL/GenBank/DDBJ databases">
        <title>Draft genome sequence of Kouleothrix aurantiaca JCM 19913.</title>
        <authorList>
            <person name="Hemp J."/>
        </authorList>
    </citation>
    <scope>NUCLEOTIDE SEQUENCE [LARGE SCALE GENOMIC DNA]</scope>
    <source>
        <strain evidence="3 4">COM-B</strain>
    </source>
</reference>
<sequence>MLMVLGCAAILTLWFTWPLAALIGSHVPGRSVDAEQFLWAFWWFREALTARHVSPFSTTMLYYPDGVSLRYFTTNSFHALLSIPFQALLGLVPTFNLIGLAIFVTTCLGMAWLAWDVTGSRAGALLAGIAFAFGPTQIFHWRVGQYNMLSVEFLPLYILALRRLLRSPGWNWRAILAAAVTLACAALCEWQFVIYLGLYSLLAVGAALWAEPRAWRRTLPPAIVAGALALAVLLPYVVPMLRELGGDNPYMLRKEIDTIYHSADVAEFFLPNPVSPLWGAWAQRATDALSAPGIIATVVSTSYVMLALALLGALTHWRAARFWVLVGAIFWALSLGPRLKWFGTSTDIPLPYLALFQLKIVQITRFPARYFMITEICLAVLAAFGVATLLRAGASGQLARWRVALVALAGVLLVFELWPAPRFAEPLAPVPSFYADGTLAQAGAILEQPNPSNRGMYFQTFHQRPVLWGELSRDNPAGPLLSELRDSPPPTQPDLLDPTRNWQCTLAQLHITHAVRYPS</sequence>
<keyword evidence="4" id="KW-1185">Reference proteome</keyword>
<protein>
    <recommendedName>
        <fullName evidence="5">Glycosyltransferase RgtA/B/C/D-like domain-containing protein</fullName>
    </recommendedName>
</protein>
<feature type="transmembrane region" description="Helical" evidence="2">
    <location>
        <begin position="95"/>
        <end position="115"/>
    </location>
</feature>
<dbReference type="EMBL" id="LJCR01000901">
    <property type="protein sequence ID" value="KPV51468.1"/>
    <property type="molecule type" value="Genomic_DNA"/>
</dbReference>
<evidence type="ECO:0000256" key="1">
    <source>
        <dbReference type="SAM" id="MobiDB-lite"/>
    </source>
</evidence>
<feature type="transmembrane region" description="Helical" evidence="2">
    <location>
        <begin position="322"/>
        <end position="339"/>
    </location>
</feature>
<feature type="transmembrane region" description="Helical" evidence="2">
    <location>
        <begin position="122"/>
        <end position="140"/>
    </location>
</feature>
<dbReference type="Pfam" id="PF20176">
    <property type="entry name" value="DUF6541"/>
    <property type="match status" value="1"/>
</dbReference>
<name>A0A0P9HAQ4_9CHLR</name>
<accession>A0A0P9HAQ4</accession>
<proteinExistence type="predicted"/>
<feature type="non-terminal residue" evidence="3">
    <location>
        <position position="519"/>
    </location>
</feature>
<organism evidence="3 4">
    <name type="scientific">Kouleothrix aurantiaca</name>
    <dbReference type="NCBI Taxonomy" id="186479"/>
    <lineage>
        <taxon>Bacteria</taxon>
        <taxon>Bacillati</taxon>
        <taxon>Chloroflexota</taxon>
        <taxon>Chloroflexia</taxon>
        <taxon>Chloroflexales</taxon>
        <taxon>Roseiflexineae</taxon>
        <taxon>Roseiflexaceae</taxon>
        <taxon>Kouleothrix</taxon>
    </lineage>
</organism>
<evidence type="ECO:0008006" key="5">
    <source>
        <dbReference type="Google" id="ProtNLM"/>
    </source>
</evidence>
<evidence type="ECO:0000256" key="2">
    <source>
        <dbReference type="SAM" id="Phobius"/>
    </source>
</evidence>
<feature type="transmembrane region" description="Helical" evidence="2">
    <location>
        <begin position="370"/>
        <end position="390"/>
    </location>
</feature>
<feature type="transmembrane region" description="Helical" evidence="2">
    <location>
        <begin position="402"/>
        <end position="420"/>
    </location>
</feature>
<dbReference type="InterPro" id="IPR046671">
    <property type="entry name" value="DUF6541"/>
</dbReference>
<dbReference type="Proteomes" id="UP000050509">
    <property type="component" value="Unassembled WGS sequence"/>
</dbReference>
<feature type="transmembrane region" description="Helical" evidence="2">
    <location>
        <begin position="294"/>
        <end position="315"/>
    </location>
</feature>
<keyword evidence="2" id="KW-0812">Transmembrane</keyword>
<feature type="transmembrane region" description="Helical" evidence="2">
    <location>
        <begin position="194"/>
        <end position="210"/>
    </location>
</feature>